<dbReference type="OrthoDB" id="4504921at2759"/>
<gene>
    <name evidence="2" type="ORF">PHISCL_05278</name>
</gene>
<dbReference type="EMBL" id="MVGC01000171">
    <property type="protein sequence ID" value="RJE22375.1"/>
    <property type="molecule type" value="Genomic_DNA"/>
</dbReference>
<comment type="caution">
    <text evidence="2">The sequence shown here is derived from an EMBL/GenBank/DDBJ whole genome shotgun (WGS) entry which is preliminary data.</text>
</comment>
<accession>A0A3A2ZWK8</accession>
<sequence>MTLSLLEHVSIESKTLKWARLAHLCLPSILSSLSGAEVALWIVFWVKYVRNDGSGYNIANRYSILNSVRVIVFFLCSLEALGWVIFCVMPKSAPSQFNTTKRKTRSLLTGSLFFMAFNLALTVIAIRYTLLRYPQPYYTAVALSAVYFVCTIGIYTGLICCCKQWARNVPHSDDFVRSEHALDEPPPYRRFDQEYSFEHPISPISYNQNESGRLGGSYQQANF</sequence>
<evidence type="ECO:0000313" key="2">
    <source>
        <dbReference type="EMBL" id="RJE22375.1"/>
    </source>
</evidence>
<keyword evidence="1" id="KW-0472">Membrane</keyword>
<proteinExistence type="predicted"/>
<keyword evidence="3" id="KW-1185">Reference proteome</keyword>
<evidence type="ECO:0000313" key="3">
    <source>
        <dbReference type="Proteomes" id="UP000266188"/>
    </source>
</evidence>
<organism evidence="2 3">
    <name type="scientific">Aspergillus sclerotialis</name>
    <dbReference type="NCBI Taxonomy" id="2070753"/>
    <lineage>
        <taxon>Eukaryota</taxon>
        <taxon>Fungi</taxon>
        <taxon>Dikarya</taxon>
        <taxon>Ascomycota</taxon>
        <taxon>Pezizomycotina</taxon>
        <taxon>Eurotiomycetes</taxon>
        <taxon>Eurotiomycetidae</taxon>
        <taxon>Eurotiales</taxon>
        <taxon>Aspergillaceae</taxon>
        <taxon>Aspergillus</taxon>
        <taxon>Aspergillus subgen. Polypaecilum</taxon>
    </lineage>
</organism>
<name>A0A3A2ZWK8_9EURO</name>
<feature type="transmembrane region" description="Helical" evidence="1">
    <location>
        <begin position="136"/>
        <end position="158"/>
    </location>
</feature>
<reference evidence="3" key="1">
    <citation type="submission" date="2017-02" db="EMBL/GenBank/DDBJ databases">
        <authorList>
            <person name="Tafer H."/>
            <person name="Lopandic K."/>
        </authorList>
    </citation>
    <scope>NUCLEOTIDE SEQUENCE [LARGE SCALE GENOMIC DNA]</scope>
    <source>
        <strain evidence="3">CBS 366.77</strain>
    </source>
</reference>
<keyword evidence="1" id="KW-1133">Transmembrane helix</keyword>
<keyword evidence="1" id="KW-0812">Transmembrane</keyword>
<feature type="transmembrane region" description="Helical" evidence="1">
    <location>
        <begin position="21"/>
        <end position="44"/>
    </location>
</feature>
<dbReference type="STRING" id="2070753.A0A3A2ZWK8"/>
<feature type="transmembrane region" description="Helical" evidence="1">
    <location>
        <begin position="64"/>
        <end position="86"/>
    </location>
</feature>
<dbReference type="AlphaFoldDB" id="A0A3A2ZWK8"/>
<evidence type="ECO:0000256" key="1">
    <source>
        <dbReference type="SAM" id="Phobius"/>
    </source>
</evidence>
<protein>
    <submittedName>
        <fullName evidence="2">Uncharacterized protein</fullName>
    </submittedName>
</protein>
<feature type="transmembrane region" description="Helical" evidence="1">
    <location>
        <begin position="107"/>
        <end position="130"/>
    </location>
</feature>
<dbReference type="Proteomes" id="UP000266188">
    <property type="component" value="Unassembled WGS sequence"/>
</dbReference>